<proteinExistence type="predicted"/>
<accession>A0ABP1BU60</accession>
<evidence type="ECO:0000256" key="1">
    <source>
        <dbReference type="SAM" id="MobiDB-lite"/>
    </source>
</evidence>
<organism evidence="2 3">
    <name type="scientific">Sphagnum jensenii</name>
    <dbReference type="NCBI Taxonomy" id="128206"/>
    <lineage>
        <taxon>Eukaryota</taxon>
        <taxon>Viridiplantae</taxon>
        <taxon>Streptophyta</taxon>
        <taxon>Embryophyta</taxon>
        <taxon>Bryophyta</taxon>
        <taxon>Sphagnophytina</taxon>
        <taxon>Sphagnopsida</taxon>
        <taxon>Sphagnales</taxon>
        <taxon>Sphagnaceae</taxon>
        <taxon>Sphagnum</taxon>
    </lineage>
</organism>
<gene>
    <name evidence="2" type="ORF">CSSPJE1EN2_LOCUS21373</name>
</gene>
<dbReference type="Proteomes" id="UP001497522">
    <property type="component" value="Chromosome 7"/>
</dbReference>
<protein>
    <submittedName>
        <fullName evidence="2">Uncharacterized protein</fullName>
    </submittedName>
</protein>
<evidence type="ECO:0000313" key="2">
    <source>
        <dbReference type="EMBL" id="CAK9879884.1"/>
    </source>
</evidence>
<evidence type="ECO:0000313" key="3">
    <source>
        <dbReference type="Proteomes" id="UP001497522"/>
    </source>
</evidence>
<keyword evidence="3" id="KW-1185">Reference proteome</keyword>
<feature type="compositionally biased region" description="Low complexity" evidence="1">
    <location>
        <begin position="25"/>
        <end position="35"/>
    </location>
</feature>
<feature type="compositionally biased region" description="Acidic residues" evidence="1">
    <location>
        <begin position="1"/>
        <end position="12"/>
    </location>
</feature>
<reference evidence="2" key="1">
    <citation type="submission" date="2024-03" db="EMBL/GenBank/DDBJ databases">
        <authorList>
            <consortium name="ELIXIR-Norway"/>
            <consortium name="Elixir Norway"/>
        </authorList>
    </citation>
    <scope>NUCLEOTIDE SEQUENCE</scope>
</reference>
<dbReference type="EMBL" id="OZ023708">
    <property type="protein sequence ID" value="CAK9879884.1"/>
    <property type="molecule type" value="Genomic_DNA"/>
</dbReference>
<feature type="region of interest" description="Disordered" evidence="1">
    <location>
        <begin position="1"/>
        <end position="39"/>
    </location>
</feature>
<sequence length="159" mass="17826">MRLNKEEEDEGGSEVQTPDNKKFPENPNESSNSPEQALETTLENLSHTRNGNKLEQEIDGANCKHDSEIGDLNPDNELKQFANLYVDDELAPNSGSALKSILAHACENLNHDFNSILHRSKLRVIEDKKALKHMKMEIDLLSKHGELRNQAISEGQLAL</sequence>
<name>A0ABP1BU60_9BRYO</name>